<evidence type="ECO:0000256" key="7">
    <source>
        <dbReference type="ARBA" id="ARBA00023180"/>
    </source>
</evidence>
<sequence length="468" mass="50207">MEHRTSLLVLAVLLVVAVPADAADPAAGDSQQAFLSLCQTWAAAKAALAAPIEALAEPSEFQDIVNYNMTVSEDAWRQKVKEIVDAGGWDKYVVGKEKTYAGLGWETKWTKWQTAHQATEKPGQGWMTNKQTISDEQQRALKSIELNKTAAQAEKMLLLATATPKTPEGGDLQAELHAAAQKAMCGSETYAWDEKASKCKDVTATPTKAATCTNAAAGKALGLDMVCLCAAGAEACGSSLKGKVLSGSNLQNNAIAELTAECPDAVTAGPLDRQIEDALNSVRTNIGLRVLTAPKPILGHRHETAADCQAADSAACVDYSNYYKKDNGGFETIPWVQQLRKAAQLYRSYSEQKLKAQQHMDALKHLALKAELEYDAKNLITSSPTEQRPEGGKAKRMEVTNRCTTKNQTAEQCPPDHCDYDGSKEECKPKSGTKNTAAGTGETAGNAEGKKCTDKETEGDCKDGCMQV</sequence>
<dbReference type="VEuPathDB" id="TriTrypDB:Tb1125.Tb10.v4.0189"/>
<comment type="subcellular location">
    <subcellularLocation>
        <location evidence="2">Cell membrane</location>
        <topology evidence="2">Lipid-anchor</topology>
        <topology evidence="2">GPI-anchor</topology>
    </subcellularLocation>
</comment>
<dbReference type="EMBL" id="KY404414">
    <property type="protein sequence ID" value="ARB50665.1"/>
    <property type="molecule type" value="Genomic_DNA"/>
</dbReference>
<keyword evidence="7" id="KW-0325">Glycoprotein</keyword>
<feature type="compositionally biased region" description="Low complexity" evidence="9">
    <location>
        <begin position="432"/>
        <end position="447"/>
    </location>
</feature>
<evidence type="ECO:0000259" key="11">
    <source>
        <dbReference type="Pfam" id="PF13206"/>
    </source>
</evidence>
<name>A0A1V0FZ82_9TRYP</name>
<dbReference type="VEuPathDB" id="TriTrypDB:Tb11.v5.0682"/>
<dbReference type="Pfam" id="PF13206">
    <property type="entry name" value="VSG_B"/>
    <property type="match status" value="1"/>
</dbReference>
<dbReference type="GO" id="GO:0005886">
    <property type="term" value="C:plasma membrane"/>
    <property type="evidence" value="ECO:0007669"/>
    <property type="project" value="UniProtKB-SubCell"/>
</dbReference>
<feature type="chain" id="PRO_5012956782" evidence="10">
    <location>
        <begin position="23"/>
        <end position="468"/>
    </location>
</feature>
<feature type="signal peptide" evidence="10">
    <location>
        <begin position="1"/>
        <end position="22"/>
    </location>
</feature>
<dbReference type="InterPro" id="IPR025932">
    <property type="entry name" value="Trypano_VSG_B_N_dom"/>
</dbReference>
<feature type="domain" description="Trypanosome variant surface glycoprotein B-type N-terminal" evidence="11">
    <location>
        <begin position="12"/>
        <end position="364"/>
    </location>
</feature>
<feature type="region of interest" description="Disordered" evidence="9">
    <location>
        <begin position="421"/>
        <end position="468"/>
    </location>
</feature>
<dbReference type="VEuPathDB" id="TriTrypDB:Tb427_000459500"/>
<evidence type="ECO:0000256" key="8">
    <source>
        <dbReference type="ARBA" id="ARBA00023288"/>
    </source>
</evidence>
<evidence type="ECO:0000256" key="9">
    <source>
        <dbReference type="SAM" id="MobiDB-lite"/>
    </source>
</evidence>
<evidence type="ECO:0000256" key="6">
    <source>
        <dbReference type="ARBA" id="ARBA00023136"/>
    </source>
</evidence>
<protein>
    <submittedName>
        <fullName evidence="12">Variant surface glycoprotein</fullName>
    </submittedName>
</protein>
<feature type="compositionally biased region" description="Basic and acidic residues" evidence="9">
    <location>
        <begin position="448"/>
        <end position="468"/>
    </location>
</feature>
<reference evidence="12" key="1">
    <citation type="submission" date="2016-12" db="EMBL/GenBank/DDBJ databases">
        <title>Extending the VSGnome of Trypanosoma brucei strain TREU927.</title>
        <authorList>
            <person name="Cross G.A."/>
        </authorList>
    </citation>
    <scope>NUCLEOTIDE SEQUENCE</scope>
    <source>
        <strain evidence="12">Tb927.99.564</strain>
    </source>
</reference>
<proteinExistence type="predicted"/>
<comment type="function">
    <text evidence="1">VSG forms a coat on the surface of the parasite. The trypanosome evades the immune response of the host by expressing a series of antigenically distinct VSGs from an estimated 1000 VSG genes.</text>
</comment>
<keyword evidence="3" id="KW-1003">Cell membrane</keyword>
<evidence type="ECO:0000313" key="12">
    <source>
        <dbReference type="EMBL" id="ARB50665.1"/>
    </source>
</evidence>
<keyword evidence="6" id="KW-0472">Membrane</keyword>
<evidence type="ECO:0000256" key="1">
    <source>
        <dbReference type="ARBA" id="ARBA00002523"/>
    </source>
</evidence>
<keyword evidence="5 10" id="KW-0732">Signal</keyword>
<keyword evidence="4" id="KW-0336">GPI-anchor</keyword>
<dbReference type="GO" id="GO:0098552">
    <property type="term" value="C:side of membrane"/>
    <property type="evidence" value="ECO:0007669"/>
    <property type="project" value="UniProtKB-KW"/>
</dbReference>
<evidence type="ECO:0000256" key="3">
    <source>
        <dbReference type="ARBA" id="ARBA00022475"/>
    </source>
</evidence>
<evidence type="ECO:0000256" key="10">
    <source>
        <dbReference type="SAM" id="SignalP"/>
    </source>
</evidence>
<dbReference type="AlphaFoldDB" id="A0A1V0FZ82"/>
<accession>A0A1V0FZ82</accession>
<evidence type="ECO:0000256" key="5">
    <source>
        <dbReference type="ARBA" id="ARBA00022729"/>
    </source>
</evidence>
<keyword evidence="8" id="KW-0449">Lipoprotein</keyword>
<organism evidence="12">
    <name type="scientific">Trypanosoma brucei</name>
    <dbReference type="NCBI Taxonomy" id="5691"/>
    <lineage>
        <taxon>Eukaryota</taxon>
        <taxon>Discoba</taxon>
        <taxon>Euglenozoa</taxon>
        <taxon>Kinetoplastea</taxon>
        <taxon>Metakinetoplastina</taxon>
        <taxon>Trypanosomatida</taxon>
        <taxon>Trypanosomatidae</taxon>
        <taxon>Trypanosoma</taxon>
    </lineage>
</organism>
<evidence type="ECO:0000256" key="2">
    <source>
        <dbReference type="ARBA" id="ARBA00004609"/>
    </source>
</evidence>
<evidence type="ECO:0000256" key="4">
    <source>
        <dbReference type="ARBA" id="ARBA00022622"/>
    </source>
</evidence>